<organism evidence="5 6">
    <name type="scientific">Nonlabens dokdonensis</name>
    <dbReference type="NCBI Taxonomy" id="328515"/>
    <lineage>
        <taxon>Bacteria</taxon>
        <taxon>Pseudomonadati</taxon>
        <taxon>Bacteroidota</taxon>
        <taxon>Flavobacteriia</taxon>
        <taxon>Flavobacteriales</taxon>
        <taxon>Flavobacteriaceae</taxon>
        <taxon>Nonlabens</taxon>
    </lineage>
</organism>
<dbReference type="RefSeq" id="WP_303685669.1">
    <property type="nucleotide sequence ID" value="NZ_CAJXYO010000003.1"/>
</dbReference>
<dbReference type="PANTHER" id="PTHR32183:SF6">
    <property type="entry name" value="CYSTEINE SULFINATE DESULFINASE_CYSTEINE DESULFURASE AND RELATED ENZYMES"/>
    <property type="match status" value="1"/>
</dbReference>
<keyword evidence="2 5" id="KW-0489">Methyltransferase</keyword>
<dbReference type="EMBL" id="MAAX01000028">
    <property type="protein sequence ID" value="OUS20159.1"/>
    <property type="molecule type" value="Genomic_DNA"/>
</dbReference>
<accession>A0A1Z8BC62</accession>
<proteinExistence type="predicted"/>
<dbReference type="Pfam" id="PF05724">
    <property type="entry name" value="TPMT"/>
    <property type="match status" value="1"/>
</dbReference>
<evidence type="ECO:0000256" key="3">
    <source>
        <dbReference type="ARBA" id="ARBA00022679"/>
    </source>
</evidence>
<dbReference type="PANTHER" id="PTHR32183">
    <property type="match status" value="1"/>
</dbReference>
<dbReference type="CDD" id="cd02440">
    <property type="entry name" value="AdoMet_MTases"/>
    <property type="match status" value="1"/>
</dbReference>
<keyword evidence="3 5" id="KW-0808">Transferase</keyword>
<comment type="caution">
    <text evidence="5">The sequence shown here is derived from an EMBL/GenBank/DDBJ whole genome shotgun (WGS) entry which is preliminary data.</text>
</comment>
<dbReference type="Proteomes" id="UP000196102">
    <property type="component" value="Unassembled WGS sequence"/>
</dbReference>
<dbReference type="GO" id="GO:0032259">
    <property type="term" value="P:methylation"/>
    <property type="evidence" value="ECO:0007669"/>
    <property type="project" value="UniProtKB-KW"/>
</dbReference>
<reference evidence="6" key="1">
    <citation type="journal article" date="2017" name="Proc. Natl. Acad. Sci. U.S.A.">
        <title>Simulation of Deepwater Horizon oil plume reveals substrate specialization within a complex community of hydrocarbon-degraders.</title>
        <authorList>
            <person name="Hu P."/>
            <person name="Dubinsky E.A."/>
            <person name="Probst A.J."/>
            <person name="Wang J."/>
            <person name="Sieber C.M.K."/>
            <person name="Tom L.M."/>
            <person name="Gardinali P."/>
            <person name="Banfield J.F."/>
            <person name="Atlas R.M."/>
            <person name="Andersen G.L."/>
        </authorList>
    </citation>
    <scope>NUCLEOTIDE SEQUENCE [LARGE SCALE GENOMIC DNA]</scope>
</reference>
<name>A0A1Z8BC62_9FLAO</name>
<evidence type="ECO:0000256" key="2">
    <source>
        <dbReference type="ARBA" id="ARBA00022603"/>
    </source>
</evidence>
<dbReference type="PROSITE" id="PS51585">
    <property type="entry name" value="SAM_MT_TPMT"/>
    <property type="match status" value="1"/>
</dbReference>
<dbReference type="AlphaFoldDB" id="A0A1Z8BC62"/>
<dbReference type="SUPFAM" id="SSF53335">
    <property type="entry name" value="S-adenosyl-L-methionine-dependent methyltransferases"/>
    <property type="match status" value="1"/>
</dbReference>
<evidence type="ECO:0000256" key="1">
    <source>
        <dbReference type="ARBA" id="ARBA00022553"/>
    </source>
</evidence>
<evidence type="ECO:0000313" key="5">
    <source>
        <dbReference type="EMBL" id="OUS20159.1"/>
    </source>
</evidence>
<dbReference type="InterPro" id="IPR008854">
    <property type="entry name" value="TPMT"/>
</dbReference>
<sequence length="195" mass="22611">MNFDQNYWQNRYQNDLTGWDLGHVSRPLKFIIDNLSNKQISILIPGAGNAYEALYLLQLGFKDITVLDIAQQPLKLLSQKIRDTSSLKIIHEDFFNHTGAYDLILEQTFFCALHPHLRSKYVSMVHELLKTGGQLEGVLFNFNGIRESPPFTISEKEYKELFQEKFDTIQLEKCSNSEDSRKNKELIIKIIKNGK</sequence>
<evidence type="ECO:0000313" key="6">
    <source>
        <dbReference type="Proteomes" id="UP000196102"/>
    </source>
</evidence>
<evidence type="ECO:0000256" key="4">
    <source>
        <dbReference type="ARBA" id="ARBA00022691"/>
    </source>
</evidence>
<dbReference type="Gene3D" id="3.40.50.150">
    <property type="entry name" value="Vaccinia Virus protein VP39"/>
    <property type="match status" value="1"/>
</dbReference>
<dbReference type="InterPro" id="IPR029063">
    <property type="entry name" value="SAM-dependent_MTases_sf"/>
</dbReference>
<keyword evidence="4" id="KW-0949">S-adenosyl-L-methionine</keyword>
<gene>
    <name evidence="5" type="ORF">A9Q93_01790</name>
</gene>
<dbReference type="GO" id="GO:0008757">
    <property type="term" value="F:S-adenosylmethionine-dependent methyltransferase activity"/>
    <property type="evidence" value="ECO:0007669"/>
    <property type="project" value="InterPro"/>
</dbReference>
<keyword evidence="1" id="KW-0597">Phosphoprotein</keyword>
<protein>
    <submittedName>
        <fullName evidence="5">SAM-dependent methyltransferase</fullName>
    </submittedName>
</protein>